<dbReference type="Gene3D" id="1.10.10.60">
    <property type="entry name" value="Homeodomain-like"/>
    <property type="match status" value="1"/>
</dbReference>
<organism evidence="7 8">
    <name type="scientific">Micromonospora sicca</name>
    <dbReference type="NCBI Taxonomy" id="2202420"/>
    <lineage>
        <taxon>Bacteria</taxon>
        <taxon>Bacillati</taxon>
        <taxon>Actinomycetota</taxon>
        <taxon>Actinomycetes</taxon>
        <taxon>Micromonosporales</taxon>
        <taxon>Micromonosporaceae</taxon>
        <taxon>Micromonospora</taxon>
    </lineage>
</organism>
<evidence type="ECO:0000256" key="1">
    <source>
        <dbReference type="ARBA" id="ARBA00023015"/>
    </source>
</evidence>
<dbReference type="PROSITE" id="PS50977">
    <property type="entry name" value="HTH_TETR_2"/>
    <property type="match status" value="1"/>
</dbReference>
<feature type="DNA-binding region" description="H-T-H motif" evidence="4">
    <location>
        <begin position="45"/>
        <end position="64"/>
    </location>
</feature>
<dbReference type="InterPro" id="IPR050109">
    <property type="entry name" value="HTH-type_TetR-like_transc_reg"/>
</dbReference>
<dbReference type="Pfam" id="PF00440">
    <property type="entry name" value="TetR_N"/>
    <property type="match status" value="1"/>
</dbReference>
<dbReference type="PANTHER" id="PTHR30055">
    <property type="entry name" value="HTH-TYPE TRANSCRIPTIONAL REGULATOR RUTR"/>
    <property type="match status" value="1"/>
</dbReference>
<gene>
    <name evidence="7" type="ORF">U2F25_08100</name>
</gene>
<evidence type="ECO:0000256" key="5">
    <source>
        <dbReference type="SAM" id="MobiDB-lite"/>
    </source>
</evidence>
<keyword evidence="2 4" id="KW-0238">DNA-binding</keyword>
<evidence type="ECO:0000256" key="3">
    <source>
        <dbReference type="ARBA" id="ARBA00023163"/>
    </source>
</evidence>
<dbReference type="PANTHER" id="PTHR30055:SF148">
    <property type="entry name" value="TETR-FAMILY TRANSCRIPTIONAL REGULATOR"/>
    <property type="match status" value="1"/>
</dbReference>
<evidence type="ECO:0000313" key="7">
    <source>
        <dbReference type="EMBL" id="MDZ5489430.1"/>
    </source>
</evidence>
<accession>A0ABU5JA11</accession>
<dbReference type="Pfam" id="PF16859">
    <property type="entry name" value="TetR_C_11"/>
    <property type="match status" value="1"/>
</dbReference>
<proteinExistence type="predicted"/>
<feature type="compositionally biased region" description="Low complexity" evidence="5">
    <location>
        <begin position="1"/>
        <end position="12"/>
    </location>
</feature>
<sequence length="202" mass="21943">MSEATPGAAATPRRGRGRRPADQVRAEILTAAGNLLLAQGMAGFTIEKVAAEAGASRMTIYKWWPSRGALALDGYFTVVGPALAFPDTGDIIVDLTDQLTAFVRLMRDTPAGRVISQLIAQAQTDPDLATAYRERYSGPRRALAVEALTRAVARGQLRADIDPESVVDQLWGACYHRLLLPDQPLTEDFARTLIDNLIRGLR</sequence>
<evidence type="ECO:0000313" key="8">
    <source>
        <dbReference type="Proteomes" id="UP001290101"/>
    </source>
</evidence>
<reference evidence="7 8" key="1">
    <citation type="submission" date="2023-12" db="EMBL/GenBank/DDBJ databases">
        <title>Micromonospora sp. nov., isolated from Atacama Desert.</title>
        <authorList>
            <person name="Carro L."/>
            <person name="Golinska P."/>
            <person name="Klenk H.-P."/>
            <person name="Goodfellow M."/>
        </authorList>
    </citation>
    <scope>NUCLEOTIDE SEQUENCE [LARGE SCALE GENOMIC DNA]</scope>
    <source>
        <strain evidence="7 8">4G53</strain>
    </source>
</reference>
<keyword evidence="3" id="KW-0804">Transcription</keyword>
<feature type="domain" description="HTH tetR-type" evidence="6">
    <location>
        <begin position="22"/>
        <end position="82"/>
    </location>
</feature>
<dbReference type="InterPro" id="IPR011075">
    <property type="entry name" value="TetR_C"/>
</dbReference>
<keyword evidence="8" id="KW-1185">Reference proteome</keyword>
<evidence type="ECO:0000259" key="6">
    <source>
        <dbReference type="PROSITE" id="PS50977"/>
    </source>
</evidence>
<keyword evidence="1" id="KW-0805">Transcription regulation</keyword>
<dbReference type="InterPro" id="IPR009057">
    <property type="entry name" value="Homeodomain-like_sf"/>
</dbReference>
<protein>
    <submittedName>
        <fullName evidence="7">TetR/AcrR family transcriptional regulator</fullName>
    </submittedName>
</protein>
<dbReference type="InterPro" id="IPR036271">
    <property type="entry name" value="Tet_transcr_reg_TetR-rel_C_sf"/>
</dbReference>
<dbReference type="RefSeq" id="WP_236647727.1">
    <property type="nucleotide sequence ID" value="NZ_JAXOTQ010000008.1"/>
</dbReference>
<feature type="region of interest" description="Disordered" evidence="5">
    <location>
        <begin position="1"/>
        <end position="21"/>
    </location>
</feature>
<name>A0ABU5JA11_9ACTN</name>
<dbReference type="SUPFAM" id="SSF48498">
    <property type="entry name" value="Tetracyclin repressor-like, C-terminal domain"/>
    <property type="match status" value="1"/>
</dbReference>
<evidence type="ECO:0000256" key="4">
    <source>
        <dbReference type="PROSITE-ProRule" id="PRU00335"/>
    </source>
</evidence>
<dbReference type="Gene3D" id="1.10.357.10">
    <property type="entry name" value="Tetracycline Repressor, domain 2"/>
    <property type="match status" value="1"/>
</dbReference>
<comment type="caution">
    <text evidence="7">The sequence shown here is derived from an EMBL/GenBank/DDBJ whole genome shotgun (WGS) entry which is preliminary data.</text>
</comment>
<dbReference type="EMBL" id="JAXOTQ010000008">
    <property type="protein sequence ID" value="MDZ5489430.1"/>
    <property type="molecule type" value="Genomic_DNA"/>
</dbReference>
<dbReference type="Proteomes" id="UP001290101">
    <property type="component" value="Unassembled WGS sequence"/>
</dbReference>
<dbReference type="SUPFAM" id="SSF46689">
    <property type="entry name" value="Homeodomain-like"/>
    <property type="match status" value="1"/>
</dbReference>
<dbReference type="InterPro" id="IPR001647">
    <property type="entry name" value="HTH_TetR"/>
</dbReference>
<evidence type="ECO:0000256" key="2">
    <source>
        <dbReference type="ARBA" id="ARBA00023125"/>
    </source>
</evidence>